<dbReference type="EMBL" id="CACVKT020000540">
    <property type="protein sequence ID" value="CAC5359967.1"/>
    <property type="molecule type" value="Genomic_DNA"/>
</dbReference>
<name>A0A6J8A2N1_MYTCO</name>
<evidence type="ECO:0000313" key="6">
    <source>
        <dbReference type="Proteomes" id="UP000507470"/>
    </source>
</evidence>
<feature type="repeat" description="ANK" evidence="3">
    <location>
        <begin position="961"/>
        <end position="994"/>
    </location>
</feature>
<keyword evidence="6" id="KW-1185">Reference proteome</keyword>
<gene>
    <name evidence="5" type="ORF">MCOR_2615</name>
</gene>
<dbReference type="InterPro" id="IPR036770">
    <property type="entry name" value="Ankyrin_rpt-contain_sf"/>
</dbReference>
<organism evidence="5 6">
    <name type="scientific">Mytilus coruscus</name>
    <name type="common">Sea mussel</name>
    <dbReference type="NCBI Taxonomy" id="42192"/>
    <lineage>
        <taxon>Eukaryota</taxon>
        <taxon>Metazoa</taxon>
        <taxon>Spiralia</taxon>
        <taxon>Lophotrochozoa</taxon>
        <taxon>Mollusca</taxon>
        <taxon>Bivalvia</taxon>
        <taxon>Autobranchia</taxon>
        <taxon>Pteriomorphia</taxon>
        <taxon>Mytilida</taxon>
        <taxon>Mytiloidea</taxon>
        <taxon>Mytilidae</taxon>
        <taxon>Mytilinae</taxon>
        <taxon>Mytilus</taxon>
    </lineage>
</organism>
<dbReference type="OrthoDB" id="10509999at2759"/>
<dbReference type="InterPro" id="IPR049050">
    <property type="entry name" value="nSTAND3"/>
</dbReference>
<dbReference type="Gene3D" id="1.10.533.10">
    <property type="entry name" value="Death Domain, Fas"/>
    <property type="match status" value="2"/>
</dbReference>
<feature type="domain" description="CARD" evidence="4">
    <location>
        <begin position="125"/>
        <end position="204"/>
    </location>
</feature>
<dbReference type="Pfam" id="PF20720">
    <property type="entry name" value="nSTAND3"/>
    <property type="match status" value="1"/>
</dbReference>
<dbReference type="InterPro" id="IPR011029">
    <property type="entry name" value="DEATH-like_dom_sf"/>
</dbReference>
<dbReference type="SUPFAM" id="SSF48403">
    <property type="entry name" value="Ankyrin repeat"/>
    <property type="match status" value="1"/>
</dbReference>
<dbReference type="SMART" id="SM00248">
    <property type="entry name" value="ANK"/>
    <property type="match status" value="3"/>
</dbReference>
<evidence type="ECO:0000259" key="4">
    <source>
        <dbReference type="PROSITE" id="PS50209"/>
    </source>
</evidence>
<evidence type="ECO:0000313" key="5">
    <source>
        <dbReference type="EMBL" id="CAC5359967.1"/>
    </source>
</evidence>
<dbReference type="Gene3D" id="1.25.40.20">
    <property type="entry name" value="Ankyrin repeat-containing domain"/>
    <property type="match status" value="1"/>
</dbReference>
<dbReference type="PROSITE" id="PS50209">
    <property type="entry name" value="CARD"/>
    <property type="match status" value="2"/>
</dbReference>
<protein>
    <recommendedName>
        <fullName evidence="4">CARD domain-containing protein</fullName>
    </recommendedName>
</protein>
<reference evidence="5 6" key="1">
    <citation type="submission" date="2020-06" db="EMBL/GenBank/DDBJ databases">
        <authorList>
            <person name="Li R."/>
            <person name="Bekaert M."/>
        </authorList>
    </citation>
    <scope>NUCLEOTIDE SEQUENCE [LARGE SCALE GENOMIC DNA]</scope>
    <source>
        <strain evidence="6">wild</strain>
    </source>
</reference>
<dbReference type="SUPFAM" id="SSF47986">
    <property type="entry name" value="DEATH domain"/>
    <property type="match status" value="2"/>
</dbReference>
<keyword evidence="2 3" id="KW-0040">ANK repeat</keyword>
<sequence>METSPREIQAAVDESMKIFGKFELRLKETTFLYTNILDHLISKCILSTQDREEIFKQETQSQRNAQLLYILKRQPYDTFYFLVEALKEDKDDFEKIDECKKLLHEMISERSHTVPAIPFLNLFQAVEDRSVRLQKNFRHLINNIANARSHMDHLYAKGILTTDEMEHMNKQQTTKGTNRMFLSIIFAKATSMDVYQTFLDVLEDNIDKDLVKTIKGTEVLDEEKKLIRIDHKSLVVSGPSGVGKTASVRHVALQLENESYTIIFLREAEDIKQYYKSGPKTLYVVDDLCGNYTGNKKQLKKWKKLEEDIQYRLEHGNCKLIATCRLQVFQDIKSTDIKLFANECNLISKGNNLTNSDKEKLAEKYFHEAADKAKEHLAKYECFPYLCKFYYDNKDKTEFCLKLFLEKPFSFLTEELRKLKGGNGKNNKGRLRFCALVLLVISNNNLKESTLEGKNQMIFDTLQKCELSTNITGKDIKSELDTLIDTFVIKREQSYCATHEKMFDFLAFHMAVEEKLLDIIILYASESLVCERLSVGENPVASESLVCEKLSVGENPEPDPNQISNQDYLITIPDEMILKYIKRVFSDIKSSDHVDNYVSNNRNMENGKFKKKFLSYIRQKLLQKDETKNPICTATPDFRSRILAITSTHSIKSGISLAVQIPEIYLHMYIERVFKDMTRSDNVEKCICNNINQTEEAFNDRLAAYMAQISKDEIENLLKEASADFVANIFVVSIENVTRRGSPIDKFHILIPNEYLKNYIAKVFADLISSDDIERYLQNNRNEPDNYFNEMLIAFMSEITEKEFCTLLRDQKFSSSSIKHLIVVDSRDSEQSPKSVLQHIQDKGILNCPECFVSDYIKRIMDYWKSGEVFDVFQNVNMKNQLFADLFINHLHQLDQPTQLQLAATIDNKTKSSTLVVSCHTETKSLQTGVCKTTWKNYPEIVSVLLNDCSTPIDVNKSIENGKTPLFMACAGGLEQIVTMLLGAKGIDVNKDSDEGETPLYAACAQGVGHIVALLLQNTSSKIDVNKCTKDGYSPLYEACCQRNFDIVLMLLKQKN</sequence>
<dbReference type="InterPro" id="IPR027417">
    <property type="entry name" value="P-loop_NTPase"/>
</dbReference>
<keyword evidence="1" id="KW-0677">Repeat</keyword>
<evidence type="ECO:0000256" key="3">
    <source>
        <dbReference type="PROSITE-ProRule" id="PRU00023"/>
    </source>
</evidence>
<dbReference type="Pfam" id="PF12796">
    <property type="entry name" value="Ank_2"/>
    <property type="match status" value="1"/>
</dbReference>
<evidence type="ECO:0000256" key="2">
    <source>
        <dbReference type="ARBA" id="ARBA00023043"/>
    </source>
</evidence>
<accession>A0A6J8A2N1</accession>
<dbReference type="PANTHER" id="PTHR24198">
    <property type="entry name" value="ANKYRIN REPEAT AND PROTEIN KINASE DOMAIN-CONTAINING PROTEIN"/>
    <property type="match status" value="1"/>
</dbReference>
<evidence type="ECO:0000256" key="1">
    <source>
        <dbReference type="ARBA" id="ARBA00022737"/>
    </source>
</evidence>
<dbReference type="PANTHER" id="PTHR24198:SF165">
    <property type="entry name" value="ANKYRIN REPEAT-CONTAINING PROTEIN-RELATED"/>
    <property type="match status" value="1"/>
</dbReference>
<dbReference type="SUPFAM" id="SSF52540">
    <property type="entry name" value="P-loop containing nucleoside triphosphate hydrolases"/>
    <property type="match status" value="1"/>
</dbReference>
<dbReference type="InterPro" id="IPR001315">
    <property type="entry name" value="CARD"/>
</dbReference>
<dbReference type="PROSITE" id="PS50088">
    <property type="entry name" value="ANK_REPEAT"/>
    <property type="match status" value="1"/>
</dbReference>
<dbReference type="AlphaFoldDB" id="A0A6J8A2N1"/>
<dbReference type="CDD" id="cd01671">
    <property type="entry name" value="CARD"/>
    <property type="match status" value="2"/>
</dbReference>
<feature type="domain" description="CARD" evidence="4">
    <location>
        <begin position="11"/>
        <end position="88"/>
    </location>
</feature>
<dbReference type="InterPro" id="IPR002110">
    <property type="entry name" value="Ankyrin_rpt"/>
</dbReference>
<dbReference type="GO" id="GO:0042981">
    <property type="term" value="P:regulation of apoptotic process"/>
    <property type="evidence" value="ECO:0007669"/>
    <property type="project" value="InterPro"/>
</dbReference>
<dbReference type="Pfam" id="PF00619">
    <property type="entry name" value="CARD"/>
    <property type="match status" value="2"/>
</dbReference>
<proteinExistence type="predicted"/>
<dbReference type="Proteomes" id="UP000507470">
    <property type="component" value="Unassembled WGS sequence"/>
</dbReference>